<dbReference type="InterPro" id="IPR011711">
    <property type="entry name" value="GntR_C"/>
</dbReference>
<reference evidence="4 5" key="1">
    <citation type="submission" date="2019-04" db="EMBL/GenBank/DDBJ databases">
        <title>Bacillus sediminilitoris sp. nov., isolated from a tidal flat sediment on the East China Sea.</title>
        <authorList>
            <person name="Wei Y."/>
            <person name="Mao H."/>
            <person name="Fang J."/>
        </authorList>
    </citation>
    <scope>NUCLEOTIDE SEQUENCE [LARGE SCALE GENOMIC DNA]</scope>
    <source>
        <strain evidence="4 5">DSL-17</strain>
    </source>
</reference>
<evidence type="ECO:0000313" key="5">
    <source>
        <dbReference type="Proteomes" id="UP000310334"/>
    </source>
</evidence>
<organism evidence="4 5">
    <name type="scientific">Metabacillus sediminilitoris</name>
    <dbReference type="NCBI Taxonomy" id="2567941"/>
    <lineage>
        <taxon>Bacteria</taxon>
        <taxon>Bacillati</taxon>
        <taxon>Bacillota</taxon>
        <taxon>Bacilli</taxon>
        <taxon>Bacillales</taxon>
        <taxon>Bacillaceae</taxon>
        <taxon>Metabacillus</taxon>
    </lineage>
</organism>
<dbReference type="EMBL" id="SSNT01000008">
    <property type="protein sequence ID" value="THF79628.1"/>
    <property type="molecule type" value="Genomic_DNA"/>
</dbReference>
<gene>
    <name evidence="4" type="ORF">E6W99_11445</name>
</gene>
<dbReference type="AlphaFoldDB" id="A0A4S4BWP8"/>
<name>A0A4S4BWP8_9BACI</name>
<dbReference type="PANTHER" id="PTHR43537:SF24">
    <property type="entry name" value="GLUCONATE OPERON TRANSCRIPTIONAL REPRESSOR"/>
    <property type="match status" value="1"/>
</dbReference>
<dbReference type="PANTHER" id="PTHR43537">
    <property type="entry name" value="TRANSCRIPTIONAL REGULATOR, GNTR FAMILY"/>
    <property type="match status" value="1"/>
</dbReference>
<evidence type="ECO:0000256" key="1">
    <source>
        <dbReference type="ARBA" id="ARBA00023015"/>
    </source>
</evidence>
<dbReference type="InterPro" id="IPR036388">
    <property type="entry name" value="WH-like_DNA-bd_sf"/>
</dbReference>
<protein>
    <submittedName>
        <fullName evidence="4">GntR family transcriptional regulator</fullName>
    </submittedName>
</protein>
<dbReference type="OrthoDB" id="9781630at2"/>
<evidence type="ECO:0000313" key="4">
    <source>
        <dbReference type="EMBL" id="THF79628.1"/>
    </source>
</evidence>
<keyword evidence="5" id="KW-1185">Reference proteome</keyword>
<dbReference type="InterPro" id="IPR036390">
    <property type="entry name" value="WH_DNA-bd_sf"/>
</dbReference>
<sequence>MNIPKIDNSNLWDKTYNILKDKIIRREFDPHQKLLIPELVQNLGVSRTPIRDALNRLEMDGLVTTVSKVGTFVNAIEIQDVLDIMDTRLMLEFWVVDKVAQLSKEDLLKELSKMQQIIQQSLYDVEILPLEDYLRKDYNLAFHLEYLKLGGNKKNISIYTNIMNYRFLAVESSLISKEMITSAIHQHIAIVEALKGGNVTDIKAVVKNHLDDSKVNLVNKIQKNGGVI</sequence>
<accession>A0A4S4BWP8</accession>
<dbReference type="SMART" id="SM00345">
    <property type="entry name" value="HTH_GNTR"/>
    <property type="match status" value="1"/>
</dbReference>
<dbReference type="InterPro" id="IPR008920">
    <property type="entry name" value="TF_FadR/GntR_C"/>
</dbReference>
<dbReference type="SUPFAM" id="SSF48008">
    <property type="entry name" value="GntR ligand-binding domain-like"/>
    <property type="match status" value="1"/>
</dbReference>
<dbReference type="Pfam" id="PF00392">
    <property type="entry name" value="GntR"/>
    <property type="match status" value="1"/>
</dbReference>
<proteinExistence type="predicted"/>
<dbReference type="Proteomes" id="UP000310334">
    <property type="component" value="Unassembled WGS sequence"/>
</dbReference>
<dbReference type="PROSITE" id="PS50949">
    <property type="entry name" value="HTH_GNTR"/>
    <property type="match status" value="1"/>
</dbReference>
<evidence type="ECO:0000256" key="2">
    <source>
        <dbReference type="ARBA" id="ARBA00023125"/>
    </source>
</evidence>
<dbReference type="Pfam" id="PF07729">
    <property type="entry name" value="FCD"/>
    <property type="match status" value="1"/>
</dbReference>
<keyword evidence="2" id="KW-0238">DNA-binding</keyword>
<dbReference type="Gene3D" id="1.20.120.530">
    <property type="entry name" value="GntR ligand-binding domain-like"/>
    <property type="match status" value="1"/>
</dbReference>
<keyword evidence="1" id="KW-0805">Transcription regulation</keyword>
<dbReference type="SUPFAM" id="SSF46785">
    <property type="entry name" value="Winged helix' DNA-binding domain"/>
    <property type="match status" value="1"/>
</dbReference>
<dbReference type="RefSeq" id="WP_136353956.1">
    <property type="nucleotide sequence ID" value="NZ_CP046266.1"/>
</dbReference>
<dbReference type="Gene3D" id="1.10.10.10">
    <property type="entry name" value="Winged helix-like DNA-binding domain superfamily/Winged helix DNA-binding domain"/>
    <property type="match status" value="1"/>
</dbReference>
<evidence type="ECO:0000256" key="3">
    <source>
        <dbReference type="ARBA" id="ARBA00023163"/>
    </source>
</evidence>
<dbReference type="InterPro" id="IPR000524">
    <property type="entry name" value="Tscrpt_reg_HTH_GntR"/>
</dbReference>
<dbReference type="CDD" id="cd07377">
    <property type="entry name" value="WHTH_GntR"/>
    <property type="match status" value="1"/>
</dbReference>
<dbReference type="GO" id="GO:0003677">
    <property type="term" value="F:DNA binding"/>
    <property type="evidence" value="ECO:0007669"/>
    <property type="project" value="UniProtKB-KW"/>
</dbReference>
<keyword evidence="3" id="KW-0804">Transcription</keyword>
<dbReference type="GO" id="GO:0003700">
    <property type="term" value="F:DNA-binding transcription factor activity"/>
    <property type="evidence" value="ECO:0007669"/>
    <property type="project" value="InterPro"/>
</dbReference>
<comment type="caution">
    <text evidence="4">The sequence shown here is derived from an EMBL/GenBank/DDBJ whole genome shotgun (WGS) entry which is preliminary data.</text>
</comment>